<dbReference type="EMBL" id="LT907975">
    <property type="protein sequence ID" value="SOB58300.1"/>
    <property type="molecule type" value="Genomic_DNA"/>
</dbReference>
<protein>
    <submittedName>
        <fullName evidence="1">Uncharacterized protein</fullName>
    </submittedName>
</protein>
<evidence type="ECO:0000313" key="2">
    <source>
        <dbReference type="Proteomes" id="UP000219215"/>
    </source>
</evidence>
<reference evidence="2" key="1">
    <citation type="submission" date="2017-09" db="EMBL/GenBank/DDBJ databases">
        <authorList>
            <person name="Regsiter A."/>
            <person name="William W."/>
        </authorList>
    </citation>
    <scope>NUCLEOTIDE SEQUENCE [LARGE SCALE GENOMIC DNA]</scope>
    <source>
        <strain evidence="2">500-1</strain>
    </source>
</reference>
<evidence type="ECO:0000313" key="1">
    <source>
        <dbReference type="EMBL" id="SOB58300.1"/>
    </source>
</evidence>
<sequence length="41" mass="4639">MMNERNIKQKKDTSHQAGVLVIHTRCGDRCTALLRLTTMPA</sequence>
<dbReference type="AlphaFoldDB" id="A0A2C8F836"/>
<proteinExistence type="predicted"/>
<organism evidence="1 2">
    <name type="scientific">Pseudodesulfovibrio profundus</name>
    <dbReference type="NCBI Taxonomy" id="57320"/>
    <lineage>
        <taxon>Bacteria</taxon>
        <taxon>Pseudomonadati</taxon>
        <taxon>Thermodesulfobacteriota</taxon>
        <taxon>Desulfovibrionia</taxon>
        <taxon>Desulfovibrionales</taxon>
        <taxon>Desulfovibrionaceae</taxon>
    </lineage>
</organism>
<keyword evidence="2" id="KW-1185">Reference proteome</keyword>
<gene>
    <name evidence="1" type="ORF">DPRO_1406</name>
</gene>
<accession>A0A2C8F836</accession>
<dbReference type="Proteomes" id="UP000219215">
    <property type="component" value="Chromosome DPRO"/>
</dbReference>
<dbReference type="KEGG" id="pprf:DPRO_1406"/>
<name>A0A2C8F836_9BACT</name>